<dbReference type="InterPro" id="IPR050426">
    <property type="entry name" value="Glycosyltransferase_28"/>
</dbReference>
<dbReference type="SUPFAM" id="SSF53756">
    <property type="entry name" value="UDP-Glycosyltransferase/glycogen phosphorylase"/>
    <property type="match status" value="1"/>
</dbReference>
<feature type="compositionally biased region" description="Polar residues" evidence="1">
    <location>
        <begin position="440"/>
        <end position="449"/>
    </location>
</feature>
<dbReference type="OrthoDB" id="6620093at2"/>
<dbReference type="PANTHER" id="PTHR48050:SF13">
    <property type="entry name" value="STEROL 3-BETA-GLUCOSYLTRANSFERASE UGT80A2"/>
    <property type="match status" value="1"/>
</dbReference>
<dbReference type="GO" id="GO:0016758">
    <property type="term" value="F:hexosyltransferase activity"/>
    <property type="evidence" value="ECO:0007669"/>
    <property type="project" value="UniProtKB-ARBA"/>
</dbReference>
<dbReference type="AlphaFoldDB" id="A0A318RTC5"/>
<keyword evidence="3" id="KW-0808">Transferase</keyword>
<dbReference type="EMBL" id="QJSP01000003">
    <property type="protein sequence ID" value="PYE19208.1"/>
    <property type="molecule type" value="Genomic_DNA"/>
</dbReference>
<dbReference type="CDD" id="cd03784">
    <property type="entry name" value="GT1_Gtf-like"/>
    <property type="match status" value="1"/>
</dbReference>
<evidence type="ECO:0000256" key="1">
    <source>
        <dbReference type="SAM" id="MobiDB-lite"/>
    </source>
</evidence>
<feature type="compositionally biased region" description="Basic and acidic residues" evidence="1">
    <location>
        <begin position="420"/>
        <end position="431"/>
    </location>
</feature>
<dbReference type="RefSeq" id="WP_110468446.1">
    <property type="nucleotide sequence ID" value="NZ_QJSP01000003.1"/>
</dbReference>
<name>A0A318RTC5_WILLI</name>
<accession>A0A318RTC5</accession>
<organism evidence="3 4">
    <name type="scientific">Williamsia limnetica</name>
    <dbReference type="NCBI Taxonomy" id="882452"/>
    <lineage>
        <taxon>Bacteria</taxon>
        <taxon>Bacillati</taxon>
        <taxon>Actinomycetota</taxon>
        <taxon>Actinomycetes</taxon>
        <taxon>Mycobacteriales</taxon>
        <taxon>Nocardiaceae</taxon>
        <taxon>Williamsia</taxon>
    </lineage>
</organism>
<proteinExistence type="predicted"/>
<dbReference type="GO" id="GO:0017000">
    <property type="term" value="P:antibiotic biosynthetic process"/>
    <property type="evidence" value="ECO:0007669"/>
    <property type="project" value="UniProtKB-ARBA"/>
</dbReference>
<evidence type="ECO:0000313" key="3">
    <source>
        <dbReference type="EMBL" id="PYE19208.1"/>
    </source>
</evidence>
<protein>
    <submittedName>
        <fullName evidence="3">UDP:flavonoid glycosyltransferase YjiC (YdhE family)</fullName>
    </submittedName>
</protein>
<dbReference type="Pfam" id="PF06722">
    <property type="entry name" value="EryCIII-like_C"/>
    <property type="match status" value="1"/>
</dbReference>
<feature type="domain" description="Erythromycin biosynthesis protein CIII-like C-terminal" evidence="2">
    <location>
        <begin position="267"/>
        <end position="389"/>
    </location>
</feature>
<dbReference type="Proteomes" id="UP000247591">
    <property type="component" value="Unassembled WGS sequence"/>
</dbReference>
<feature type="region of interest" description="Disordered" evidence="1">
    <location>
        <begin position="397"/>
        <end position="449"/>
    </location>
</feature>
<keyword evidence="4" id="KW-1185">Reference proteome</keyword>
<evidence type="ECO:0000259" key="2">
    <source>
        <dbReference type="Pfam" id="PF06722"/>
    </source>
</evidence>
<dbReference type="PANTHER" id="PTHR48050">
    <property type="entry name" value="STEROL 3-BETA-GLUCOSYLTRANSFERASE"/>
    <property type="match status" value="1"/>
</dbReference>
<dbReference type="InterPro" id="IPR010610">
    <property type="entry name" value="EryCIII-like_C"/>
</dbReference>
<evidence type="ECO:0000313" key="4">
    <source>
        <dbReference type="Proteomes" id="UP000247591"/>
    </source>
</evidence>
<reference evidence="3 4" key="1">
    <citation type="submission" date="2018-06" db="EMBL/GenBank/DDBJ databases">
        <title>Genomic Encyclopedia of Type Strains, Phase IV (KMG-IV): sequencing the most valuable type-strain genomes for metagenomic binning, comparative biology and taxonomic classification.</title>
        <authorList>
            <person name="Goeker M."/>
        </authorList>
    </citation>
    <scope>NUCLEOTIDE SEQUENCE [LARGE SCALE GENOMIC DNA]</scope>
    <source>
        <strain evidence="3 4">DSM 45521</strain>
    </source>
</reference>
<comment type="caution">
    <text evidence="3">The sequence shown here is derived from an EMBL/GenBank/DDBJ whole genome shotgun (WGS) entry which is preliminary data.</text>
</comment>
<gene>
    <name evidence="3" type="ORF">DFR67_103119</name>
</gene>
<dbReference type="InterPro" id="IPR002213">
    <property type="entry name" value="UDP_glucos_trans"/>
</dbReference>
<dbReference type="GO" id="GO:0008194">
    <property type="term" value="F:UDP-glycosyltransferase activity"/>
    <property type="evidence" value="ECO:0007669"/>
    <property type="project" value="InterPro"/>
</dbReference>
<sequence>MINIGKQLVDDGSTVVMLTGNRFREKVRRAGLEHIALPVSSDFDDRDLDGEFPGRSRLPGILRSRYDLENLFVENIADQHRAVSKILSERAIDVVLAENLFLGLLPTLAARDGHTPRIGTVCTSPLMASSRDTAPFGPGLPPSSTRWGMRRNQLLSAAARALVLRRVQRKADAAVQEAVGRDAGTFILDWPLLADDIFVLTAPSFEYPRRDLDDRLDYVGPVLDTAGTTAPAPAWWHRLDGADPVVVVTQGTLDNGDMGRLIEPTLSALAHTRTLVIATTGGPAAETVRAPGANSIVAEFVPFDTLLPRADVLVTNGGWGGVHFALRHGVPIVVAGSTEDKNEVAARIVRSGAGIRLRSTRPTAIRRAVRTVLDDPGYRERARALAKELSGLDGARGISKALNAPPKNAGPTRIPPEYIQPEHTEPEHTHTEQNPPEPTAGTTVSCPPR</sequence>
<dbReference type="Gene3D" id="3.40.50.2000">
    <property type="entry name" value="Glycogen Phosphorylase B"/>
    <property type="match status" value="2"/>
</dbReference>